<keyword evidence="8" id="KW-0460">Magnesium</keyword>
<evidence type="ECO:0000256" key="6">
    <source>
        <dbReference type="ARBA" id="ARBA00022723"/>
    </source>
</evidence>
<dbReference type="Proteomes" id="UP000016361">
    <property type="component" value="Unassembled WGS sequence"/>
</dbReference>
<dbReference type="InterPro" id="IPR003374">
    <property type="entry name" value="ApbE-like_sf"/>
</dbReference>
<dbReference type="GeneID" id="301047796"/>
<comment type="catalytic activity">
    <reaction evidence="10">
        <text>L-threonyl-[protein] + FAD = FMN-L-threonyl-[protein] + AMP + H(+)</text>
        <dbReference type="Rhea" id="RHEA:36847"/>
        <dbReference type="Rhea" id="RHEA-COMP:11060"/>
        <dbReference type="Rhea" id="RHEA-COMP:11061"/>
        <dbReference type="ChEBI" id="CHEBI:15378"/>
        <dbReference type="ChEBI" id="CHEBI:30013"/>
        <dbReference type="ChEBI" id="CHEBI:57692"/>
        <dbReference type="ChEBI" id="CHEBI:74257"/>
        <dbReference type="ChEBI" id="CHEBI:456215"/>
        <dbReference type="EC" id="2.7.1.180"/>
    </reaction>
</comment>
<dbReference type="GO" id="GO:0016740">
    <property type="term" value="F:transferase activity"/>
    <property type="evidence" value="ECO:0007669"/>
    <property type="project" value="UniProtKB-KW"/>
</dbReference>
<keyword evidence="5" id="KW-0808">Transferase</keyword>
<evidence type="ECO:0000256" key="4">
    <source>
        <dbReference type="ARBA" id="ARBA00022630"/>
    </source>
</evidence>
<evidence type="ECO:0000313" key="12">
    <source>
        <dbReference type="Proteomes" id="UP000016361"/>
    </source>
</evidence>
<dbReference type="SUPFAM" id="SSF143631">
    <property type="entry name" value="ApbE-like"/>
    <property type="match status" value="1"/>
</dbReference>
<dbReference type="PANTHER" id="PTHR30040:SF2">
    <property type="entry name" value="FAD:PROTEIN FMN TRANSFERASE"/>
    <property type="match status" value="1"/>
</dbReference>
<dbReference type="Gene3D" id="3.10.520.10">
    <property type="entry name" value="ApbE-like domains"/>
    <property type="match status" value="2"/>
</dbReference>
<dbReference type="STRING" id="1423780.FD05_GL000529"/>
<keyword evidence="12" id="KW-1185">Reference proteome</keyword>
<evidence type="ECO:0000256" key="10">
    <source>
        <dbReference type="ARBA" id="ARBA00048540"/>
    </source>
</evidence>
<evidence type="ECO:0000256" key="1">
    <source>
        <dbReference type="ARBA" id="ARBA00001946"/>
    </source>
</evidence>
<dbReference type="OrthoDB" id="9778595at2"/>
<keyword evidence="7" id="KW-0274">FAD</keyword>
<dbReference type="EMBL" id="BASH01000002">
    <property type="protein sequence ID" value="GAD16172.1"/>
    <property type="molecule type" value="Genomic_DNA"/>
</dbReference>
<dbReference type="Pfam" id="PF02424">
    <property type="entry name" value="ApbE"/>
    <property type="match status" value="2"/>
</dbReference>
<dbReference type="EC" id="2.7.1.180" evidence="2"/>
<keyword evidence="6" id="KW-0479">Metal-binding</keyword>
<protein>
    <recommendedName>
        <fullName evidence="3">FAD:protein FMN transferase</fullName>
        <ecNumber evidence="2">2.7.1.180</ecNumber>
    </recommendedName>
    <alternativeName>
        <fullName evidence="9">Flavin transferase</fullName>
    </alternativeName>
</protein>
<name>S4NG23_9LACO</name>
<gene>
    <name evidence="11" type="ORF">LOT_0710</name>
</gene>
<accession>S4NG23</accession>
<dbReference type="InterPro" id="IPR024932">
    <property type="entry name" value="ApbE"/>
</dbReference>
<evidence type="ECO:0000256" key="9">
    <source>
        <dbReference type="ARBA" id="ARBA00031306"/>
    </source>
</evidence>
<keyword evidence="4" id="KW-0285">Flavoprotein</keyword>
<dbReference type="GO" id="GO:0046872">
    <property type="term" value="F:metal ion binding"/>
    <property type="evidence" value="ECO:0007669"/>
    <property type="project" value="UniProtKB-KW"/>
</dbReference>
<organism evidence="11 12">
    <name type="scientific">Lentilactobacillus otakiensis DSM 19908 = JCM 15040</name>
    <dbReference type="NCBI Taxonomy" id="1423780"/>
    <lineage>
        <taxon>Bacteria</taxon>
        <taxon>Bacillati</taxon>
        <taxon>Bacillota</taxon>
        <taxon>Bacilli</taxon>
        <taxon>Lactobacillales</taxon>
        <taxon>Lactobacillaceae</taxon>
        <taxon>Lentilactobacillus</taxon>
    </lineage>
</organism>
<evidence type="ECO:0000256" key="5">
    <source>
        <dbReference type="ARBA" id="ARBA00022679"/>
    </source>
</evidence>
<reference evidence="12" key="1">
    <citation type="journal article" date="2013" name="Genome Announc.">
        <title>Draft Genome Sequence of D-Branched-Chain Amino Acid Producer Lactobacillus otakiensis JCM 15040T, Isolated from a Traditional Japanese Pickle.</title>
        <authorList>
            <person name="Doi K."/>
            <person name="Mori K."/>
            <person name="Mutaguchi Y."/>
            <person name="Tashiro K."/>
            <person name="Fujino Y."/>
            <person name="Ohmori T."/>
            <person name="Kuhara S."/>
            <person name="Ohshima T."/>
        </authorList>
    </citation>
    <scope>NUCLEOTIDE SEQUENCE [LARGE SCALE GENOMIC DNA]</scope>
    <source>
        <strain evidence="12">JCM 15040</strain>
    </source>
</reference>
<keyword evidence="11" id="KW-0449">Lipoprotein</keyword>
<dbReference type="RefSeq" id="WP_020280625.1">
    <property type="nucleotide sequence ID" value="NZ_AZED01000011.1"/>
</dbReference>
<evidence type="ECO:0000256" key="8">
    <source>
        <dbReference type="ARBA" id="ARBA00022842"/>
    </source>
</evidence>
<dbReference type="AlphaFoldDB" id="S4NG23"/>
<comment type="caution">
    <text evidence="11">The sequence shown here is derived from an EMBL/GenBank/DDBJ whole genome shotgun (WGS) entry which is preliminary data.</text>
</comment>
<evidence type="ECO:0000256" key="3">
    <source>
        <dbReference type="ARBA" id="ARBA00016337"/>
    </source>
</evidence>
<dbReference type="PANTHER" id="PTHR30040">
    <property type="entry name" value="THIAMINE BIOSYNTHESIS LIPOPROTEIN APBE"/>
    <property type="match status" value="1"/>
</dbReference>
<dbReference type="eggNOG" id="COG1477">
    <property type="taxonomic scope" value="Bacteria"/>
</dbReference>
<comment type="cofactor">
    <cofactor evidence="1">
        <name>Mg(2+)</name>
        <dbReference type="ChEBI" id="CHEBI:18420"/>
    </cofactor>
</comment>
<evidence type="ECO:0000256" key="7">
    <source>
        <dbReference type="ARBA" id="ARBA00022827"/>
    </source>
</evidence>
<evidence type="ECO:0000256" key="2">
    <source>
        <dbReference type="ARBA" id="ARBA00011955"/>
    </source>
</evidence>
<evidence type="ECO:0000313" key="11">
    <source>
        <dbReference type="EMBL" id="GAD16172.1"/>
    </source>
</evidence>
<sequence>MQTTRYRLQTSVINQMTIPFSIRLALKDEIPGFQQIFQEITGAIEKDLIHVDQDFSTFRPDSLVSRFQEGDPGALLESESFATVYSLAEIAKNQTEGDFDPYFNGKYDPTGLVKGWAIQSIFNHRLRPLLADPAIVGVSLNGGGDIMAATDPHSGFTWDVGIEDPFDDTMIIGKYRLTDQGVATSGFNRRGEHIKHTPSTIRQVTIISDSLVAADVWATAGIAAGTATFIHLIERHHLSGVFVDEQMGSVAFESGVMQS</sequence>
<proteinExistence type="predicted"/>